<sequence length="80" mass="9027">MKSLAVLVTLLLLALAFREGFFLALGVVAYLYLLFVVYQFVKYYGKALEAGRSAEHYSKEVVDELKALVKAIHLVKSKRC</sequence>
<gene>
    <name evidence="1" type="ordered locus">Igni_0429</name>
</gene>
<evidence type="ECO:0000313" key="2">
    <source>
        <dbReference type="Proteomes" id="UP000000262"/>
    </source>
</evidence>
<accession>A8A9L0</accession>
<reference evidence="1 2" key="1">
    <citation type="journal article" date="2008" name="Genome Biol.">
        <title>A genomic analysis of the archaeal system Ignicoccus hospitalis-Nanoarchaeum equitans.</title>
        <authorList>
            <person name="Podar M."/>
            <person name="Anderson I."/>
            <person name="Makarova K.S."/>
            <person name="Elkins J.G."/>
            <person name="Ivanova N."/>
            <person name="Wall M.A."/>
            <person name="Lykidis A."/>
            <person name="Mavromatis K."/>
            <person name="Sun H."/>
            <person name="Hudson M.E."/>
            <person name="Chen W."/>
            <person name="Deciu C."/>
            <person name="Hutchison D."/>
            <person name="Eads J.R."/>
            <person name="Anderson A."/>
            <person name="Fernandes F."/>
            <person name="Szeto E."/>
            <person name="Lapidus A."/>
            <person name="Kyrpides N.C."/>
            <person name="Saier M.H.Jr."/>
            <person name="Richardson P.M."/>
            <person name="Rachel R."/>
            <person name="Huber H."/>
            <person name="Eisen J.A."/>
            <person name="Koonin E.V."/>
            <person name="Keller M."/>
            <person name="Stetter K.O."/>
        </authorList>
    </citation>
    <scope>NUCLEOTIDE SEQUENCE [LARGE SCALE GENOMIC DNA]</scope>
    <source>
        <strain evidence="2">KIN4/I / DSM 18386 / JCM 14125</strain>
    </source>
</reference>
<name>A8A9L0_IGNH4</name>
<dbReference type="RefSeq" id="WP_011998464.1">
    <property type="nucleotide sequence ID" value="NC_009776.1"/>
</dbReference>
<organism evidence="1 2">
    <name type="scientific">Ignicoccus hospitalis (strain KIN4/I / DSM 18386 / JCM 14125)</name>
    <dbReference type="NCBI Taxonomy" id="453591"/>
    <lineage>
        <taxon>Archaea</taxon>
        <taxon>Thermoproteota</taxon>
        <taxon>Thermoprotei</taxon>
        <taxon>Desulfurococcales</taxon>
        <taxon>Desulfurococcaceae</taxon>
        <taxon>Ignicoccus</taxon>
    </lineage>
</organism>
<dbReference type="Proteomes" id="UP000000262">
    <property type="component" value="Chromosome"/>
</dbReference>
<dbReference type="GeneID" id="5561860"/>
<dbReference type="HOGENOM" id="CLU_2581362_0_0_2"/>
<protein>
    <submittedName>
        <fullName evidence="1">Uncharacterized protein</fullName>
    </submittedName>
</protein>
<dbReference type="STRING" id="453591.Igni_0429"/>
<dbReference type="AlphaFoldDB" id="A8A9L0"/>
<dbReference type="KEGG" id="iho:Igni_0429"/>
<keyword evidence="2" id="KW-1185">Reference proteome</keyword>
<proteinExistence type="predicted"/>
<dbReference type="EMBL" id="CP000816">
    <property type="protein sequence ID" value="ABU81612.1"/>
    <property type="molecule type" value="Genomic_DNA"/>
</dbReference>
<evidence type="ECO:0000313" key="1">
    <source>
        <dbReference type="EMBL" id="ABU81612.1"/>
    </source>
</evidence>